<evidence type="ECO:0000256" key="1">
    <source>
        <dbReference type="SAM" id="MobiDB-lite"/>
    </source>
</evidence>
<feature type="compositionally biased region" description="Low complexity" evidence="1">
    <location>
        <begin position="39"/>
        <end position="61"/>
    </location>
</feature>
<dbReference type="InterPro" id="IPR002889">
    <property type="entry name" value="WSC_carb-bd"/>
</dbReference>
<feature type="compositionally biased region" description="Polar residues" evidence="1">
    <location>
        <begin position="91"/>
        <end position="108"/>
    </location>
</feature>
<keyword evidence="4" id="KW-1185">Reference proteome</keyword>
<feature type="compositionally biased region" description="Low complexity" evidence="1">
    <location>
        <begin position="68"/>
        <end position="90"/>
    </location>
</feature>
<dbReference type="AlphaFoldDB" id="A0A428NCB7"/>
<dbReference type="OrthoDB" id="2019572at2759"/>
<evidence type="ECO:0000259" key="2">
    <source>
        <dbReference type="PROSITE" id="PS51212"/>
    </source>
</evidence>
<protein>
    <recommendedName>
        <fullName evidence="2">WSC domain-containing protein</fullName>
    </recommendedName>
</protein>
<dbReference type="STRING" id="1325734.A0A428NCB7"/>
<dbReference type="Pfam" id="PF01822">
    <property type="entry name" value="WSC"/>
    <property type="match status" value="1"/>
</dbReference>
<dbReference type="PROSITE" id="PS51212">
    <property type="entry name" value="WSC"/>
    <property type="match status" value="1"/>
</dbReference>
<accession>A0A428NCB7</accession>
<dbReference type="Proteomes" id="UP000288168">
    <property type="component" value="Unassembled WGS sequence"/>
</dbReference>
<proteinExistence type="predicted"/>
<name>A0A428NCB7_9HYPO</name>
<organism evidence="3 4">
    <name type="scientific">Fusarium duplospermum</name>
    <dbReference type="NCBI Taxonomy" id="1325734"/>
    <lineage>
        <taxon>Eukaryota</taxon>
        <taxon>Fungi</taxon>
        <taxon>Dikarya</taxon>
        <taxon>Ascomycota</taxon>
        <taxon>Pezizomycotina</taxon>
        <taxon>Sordariomycetes</taxon>
        <taxon>Hypocreomycetidae</taxon>
        <taxon>Hypocreales</taxon>
        <taxon>Nectriaceae</taxon>
        <taxon>Fusarium</taxon>
        <taxon>Fusarium solani species complex</taxon>
    </lineage>
</organism>
<feature type="domain" description="WSC" evidence="2">
    <location>
        <begin position="119"/>
        <end position="209"/>
    </location>
</feature>
<comment type="caution">
    <text evidence="3">The sequence shown here is derived from an EMBL/GenBank/DDBJ whole genome shotgun (WGS) entry which is preliminary data.</text>
</comment>
<feature type="region of interest" description="Disordered" evidence="1">
    <location>
        <begin position="430"/>
        <end position="462"/>
    </location>
</feature>
<evidence type="ECO:0000313" key="4">
    <source>
        <dbReference type="Proteomes" id="UP000288168"/>
    </source>
</evidence>
<evidence type="ECO:0000313" key="3">
    <source>
        <dbReference type="EMBL" id="RSL38433.1"/>
    </source>
</evidence>
<reference evidence="3 4" key="1">
    <citation type="submission" date="2017-06" db="EMBL/GenBank/DDBJ databases">
        <title>Comparative genomic analysis of Ambrosia Fusariam Clade fungi.</title>
        <authorList>
            <person name="Stajich J.E."/>
            <person name="Carrillo J."/>
            <person name="Kijimoto T."/>
            <person name="Eskalen A."/>
            <person name="O'Donnell K."/>
            <person name="Kasson M."/>
        </authorList>
    </citation>
    <scope>NUCLEOTIDE SEQUENCE [LARGE SCALE GENOMIC DNA]</scope>
    <source>
        <strain evidence="3 4">NRRL62584</strain>
    </source>
</reference>
<dbReference type="SMART" id="SM00321">
    <property type="entry name" value="WSC"/>
    <property type="match status" value="1"/>
</dbReference>
<feature type="non-terminal residue" evidence="3">
    <location>
        <position position="1"/>
    </location>
</feature>
<sequence length="462" mass="47158">TDDTWCPYWHSRLTTLVPPTGTETDDTGSPTGTETDSSEPSGTETGLEPTETGTESSATGTETGGSATGTETDGTATGTETDGTATGTETNGSGSATGTETDATSTASAVPGFPPRSGNFVFFGCTGSDEGFPTFELMLSSQDMDIDLCSSTCRGRDYFGVYDRDCYCGDEVDEEGTSIVDPEQCDIVCPGDDSQNCGGDTPLSRRSRIQARQNVPNSIRLTIYISVDFAGPATSIFVTDVITATVTDQMTLTTTFVTTLTGPATTQTATVTAIYECFNGRCYPQDGGFNLPGGAGGRIVYVFKPFPGEDCDGQTVYIPEDCNCKGGSHYVPIICHGTVCHGKTVYKPEQTKHIGGGDIVFTPVDCHVCKDGNVIYKPWEDDYDIIGAPGCTGSSCPPTWKPGHSSGPGGSSSSHGDYGCVGPHCAPGGGSSAPGGGSSSPGGGSSAPGGGSSAPGGGSSAP</sequence>
<gene>
    <name evidence="3" type="ORF">CEP54_016409</name>
</gene>
<feature type="region of interest" description="Disordered" evidence="1">
    <location>
        <begin position="1"/>
        <end position="113"/>
    </location>
</feature>
<dbReference type="EMBL" id="NKCI01000852">
    <property type="protein sequence ID" value="RSL38433.1"/>
    <property type="molecule type" value="Genomic_DNA"/>
</dbReference>
<feature type="non-terminal residue" evidence="3">
    <location>
        <position position="462"/>
    </location>
</feature>